<evidence type="ECO:0000313" key="4">
    <source>
        <dbReference type="Proteomes" id="UP000032214"/>
    </source>
</evidence>
<feature type="transmembrane region" description="Helical" evidence="1">
    <location>
        <begin position="118"/>
        <end position="135"/>
    </location>
</feature>
<keyword evidence="1" id="KW-0472">Membrane</keyword>
<keyword evidence="1" id="KW-1133">Transmembrane helix</keyword>
<keyword evidence="1" id="KW-0812">Transmembrane</keyword>
<dbReference type="Proteomes" id="UP000032214">
    <property type="component" value="Unassembled WGS sequence"/>
</dbReference>
<name>A0A0D2JM09_9BACT</name>
<evidence type="ECO:0000313" key="3">
    <source>
        <dbReference type="EMBL" id="KIX85383.1"/>
    </source>
</evidence>
<dbReference type="EMBL" id="ARQD01000001">
    <property type="protein sequence ID" value="KIX85383.1"/>
    <property type="molecule type" value="Genomic_DNA"/>
</dbReference>
<reference evidence="3 4" key="1">
    <citation type="journal article" date="2013" name="Proc. Natl. Acad. Sci. U.S.A.">
        <title>Candidate phylum TM6 genome recovered from a hospital sink biofilm provides genomic insights into this uncultivated phylum.</title>
        <authorList>
            <person name="McLean J.S."/>
            <person name="Lombardo M.J."/>
            <person name="Badger J.H."/>
            <person name="Edlund A."/>
            <person name="Novotny M."/>
            <person name="Yee-Greenbaum J."/>
            <person name="Vyahhi N."/>
            <person name="Hall A.P."/>
            <person name="Yang Y."/>
            <person name="Dupont C.L."/>
            <person name="Ziegler M.G."/>
            <person name="Chitsaz H."/>
            <person name="Allen A.E."/>
            <person name="Yooseph S."/>
            <person name="Tesler G."/>
            <person name="Pevzner P.A."/>
            <person name="Friedman R.M."/>
            <person name="Nealson K.H."/>
            <person name="Venter J.C."/>
            <person name="Lasken R.S."/>
        </authorList>
    </citation>
    <scope>NUCLEOTIDE SEQUENCE [LARGE SCALE GENOMIC DNA]</scope>
    <source>
        <strain evidence="3 4">TM6SC1</strain>
    </source>
</reference>
<gene>
    <name evidence="3" type="ORF">J120_00135</name>
</gene>
<keyword evidence="2" id="KW-0732">Signal</keyword>
<keyword evidence="4" id="KW-1185">Reference proteome</keyword>
<protein>
    <submittedName>
        <fullName evidence="3">Uncharacterized protein</fullName>
    </submittedName>
</protein>
<sequence>MKKTIIFLSMFVSIDILHAADQMSNIFKQSLPIIYPILKHDQETSNQNLFEFYIDGKKITDKTVIEELYPRTPQSLDDAATPGGFKIKINLDAVVKAAPQLKQPTSSTWVSRLLNYKILLPSALVCTCVVAWMWIKKHLQQADIPFAY</sequence>
<feature type="signal peptide" evidence="2">
    <location>
        <begin position="1"/>
        <end position="19"/>
    </location>
</feature>
<evidence type="ECO:0000256" key="2">
    <source>
        <dbReference type="SAM" id="SignalP"/>
    </source>
</evidence>
<proteinExistence type="predicted"/>
<feature type="chain" id="PRO_5002261802" evidence="2">
    <location>
        <begin position="20"/>
        <end position="148"/>
    </location>
</feature>
<evidence type="ECO:0000256" key="1">
    <source>
        <dbReference type="SAM" id="Phobius"/>
    </source>
</evidence>
<accession>A0A0D2JM09</accession>
<comment type="caution">
    <text evidence="3">The sequence shown here is derived from an EMBL/GenBank/DDBJ whole genome shotgun (WGS) entry which is preliminary data.</text>
</comment>
<organism evidence="3 4">
    <name type="scientific">candidate division TM6 bacterium JCVI TM6SC1</name>
    <dbReference type="NCBI Taxonomy" id="1306947"/>
    <lineage>
        <taxon>Bacteria</taxon>
        <taxon>Candidatus Babelota</taxon>
        <taxon>Vermiphilus</taxon>
    </lineage>
</organism>
<dbReference type="AlphaFoldDB" id="A0A0D2JM09"/>